<dbReference type="InterPro" id="IPR015943">
    <property type="entry name" value="WD40/YVTN_repeat-like_dom_sf"/>
</dbReference>
<evidence type="ECO:0000256" key="11">
    <source>
        <dbReference type="ARBA" id="ARBA00023098"/>
    </source>
</evidence>
<feature type="transmembrane region" description="Helical" evidence="18">
    <location>
        <begin position="315"/>
        <end position="336"/>
    </location>
</feature>
<evidence type="ECO:0000313" key="21">
    <source>
        <dbReference type="Proteomes" id="UP000267821"/>
    </source>
</evidence>
<feature type="transmembrane region" description="Helical" evidence="18">
    <location>
        <begin position="509"/>
        <end position="531"/>
    </location>
</feature>
<keyword evidence="6 18" id="KW-0812">Transmembrane</keyword>
<dbReference type="SUPFAM" id="SSF82866">
    <property type="entry name" value="Multidrug efflux transporter AcrB transmembrane domain"/>
    <property type="match status" value="1"/>
</dbReference>
<keyword evidence="5" id="KW-0853">WD repeat</keyword>
<evidence type="ECO:0000256" key="8">
    <source>
        <dbReference type="ARBA" id="ARBA00022824"/>
    </source>
</evidence>
<dbReference type="EMBL" id="ML121529">
    <property type="protein sequence ID" value="RPB28435.1"/>
    <property type="molecule type" value="Genomic_DNA"/>
</dbReference>
<dbReference type="InterPro" id="IPR000731">
    <property type="entry name" value="SSD"/>
</dbReference>
<dbReference type="PANTHER" id="PTHR46378:SF1">
    <property type="entry name" value="STEROL REGULATORY ELEMENT-BINDING PROTEIN CLEAVAGE-ACTIVATING PROTEIN"/>
    <property type="match status" value="1"/>
</dbReference>
<dbReference type="Pfam" id="PF12349">
    <property type="entry name" value="Sterol-sensing"/>
    <property type="match status" value="1"/>
</dbReference>
<evidence type="ECO:0000256" key="15">
    <source>
        <dbReference type="ARBA" id="ARBA00023221"/>
    </source>
</evidence>
<evidence type="ECO:0000256" key="16">
    <source>
        <dbReference type="ARBA" id="ARBA00023329"/>
    </source>
</evidence>
<dbReference type="SUPFAM" id="SSF50978">
    <property type="entry name" value="WD40 repeat-like"/>
    <property type="match status" value="1"/>
</dbReference>
<name>A0A3N4MIU5_9PEZI</name>
<reference evidence="20 21" key="1">
    <citation type="journal article" date="2018" name="Nat. Ecol. Evol.">
        <title>Pezizomycetes genomes reveal the molecular basis of ectomycorrhizal truffle lifestyle.</title>
        <authorList>
            <person name="Murat C."/>
            <person name="Payen T."/>
            <person name="Noel B."/>
            <person name="Kuo A."/>
            <person name="Morin E."/>
            <person name="Chen J."/>
            <person name="Kohler A."/>
            <person name="Krizsan K."/>
            <person name="Balestrini R."/>
            <person name="Da Silva C."/>
            <person name="Montanini B."/>
            <person name="Hainaut M."/>
            <person name="Levati E."/>
            <person name="Barry K.W."/>
            <person name="Belfiori B."/>
            <person name="Cichocki N."/>
            <person name="Clum A."/>
            <person name="Dockter R.B."/>
            <person name="Fauchery L."/>
            <person name="Guy J."/>
            <person name="Iotti M."/>
            <person name="Le Tacon F."/>
            <person name="Lindquist E.A."/>
            <person name="Lipzen A."/>
            <person name="Malagnac F."/>
            <person name="Mello A."/>
            <person name="Molinier V."/>
            <person name="Miyauchi S."/>
            <person name="Poulain J."/>
            <person name="Riccioni C."/>
            <person name="Rubini A."/>
            <person name="Sitrit Y."/>
            <person name="Splivallo R."/>
            <person name="Traeger S."/>
            <person name="Wang M."/>
            <person name="Zifcakova L."/>
            <person name="Wipf D."/>
            <person name="Zambonelli A."/>
            <person name="Paolocci F."/>
            <person name="Nowrousian M."/>
            <person name="Ottonello S."/>
            <person name="Baldrian P."/>
            <person name="Spatafora J.W."/>
            <person name="Henrissat B."/>
            <person name="Nagy L.G."/>
            <person name="Aury J.M."/>
            <person name="Wincker P."/>
            <person name="Grigoriev I.V."/>
            <person name="Bonfante P."/>
            <person name="Martin F.M."/>
        </authorList>
    </citation>
    <scope>NUCLEOTIDE SEQUENCE [LARGE SCALE GENOMIC DNA]</scope>
    <source>
        <strain evidence="20 21">ATCC MYA-4762</strain>
    </source>
</reference>
<dbReference type="PROSITE" id="PS50156">
    <property type="entry name" value="SSD"/>
    <property type="match status" value="1"/>
</dbReference>
<dbReference type="PROSITE" id="PS00678">
    <property type="entry name" value="WD_REPEATS_1"/>
    <property type="match status" value="1"/>
</dbReference>
<evidence type="ECO:0000256" key="3">
    <source>
        <dbReference type="ARBA" id="ARBA00007410"/>
    </source>
</evidence>
<feature type="transmembrane region" description="Helical" evidence="18">
    <location>
        <begin position="210"/>
        <end position="232"/>
    </location>
</feature>
<evidence type="ECO:0000256" key="9">
    <source>
        <dbReference type="ARBA" id="ARBA00022989"/>
    </source>
</evidence>
<evidence type="ECO:0000259" key="19">
    <source>
        <dbReference type="PROSITE" id="PS50156"/>
    </source>
</evidence>
<dbReference type="Proteomes" id="UP000267821">
    <property type="component" value="Unassembled WGS sequence"/>
</dbReference>
<comment type="similarity">
    <text evidence="3">Belongs to the WD repeat SCAP family.</text>
</comment>
<dbReference type="Gene3D" id="2.130.10.10">
    <property type="entry name" value="YVTN repeat-like/Quinoprotein amine dehydrogenase"/>
    <property type="match status" value="1"/>
</dbReference>
<keyword evidence="15" id="KW-0753">Steroid metabolism</keyword>
<keyword evidence="14" id="KW-0325">Glycoprotein</keyword>
<dbReference type="PANTHER" id="PTHR46378">
    <property type="entry name" value="STEROL REGULATORY ELEMENT-BINDING PROTEIN CLEAVAGE-ACTIVATING PROTEIN"/>
    <property type="match status" value="1"/>
</dbReference>
<keyword evidence="13 18" id="KW-0472">Membrane</keyword>
<dbReference type="AlphaFoldDB" id="A0A3N4MIU5"/>
<evidence type="ECO:0000256" key="18">
    <source>
        <dbReference type="SAM" id="Phobius"/>
    </source>
</evidence>
<dbReference type="GO" id="GO:0005789">
    <property type="term" value="C:endoplasmic reticulum membrane"/>
    <property type="evidence" value="ECO:0007669"/>
    <property type="project" value="UniProtKB-SubCell"/>
</dbReference>
<sequence>MGALTPVVVEEALKVQEALLGSGVFCTEAPNSRDSRSKANDLLSQAPVLNASVLPLGVFFHSPLLYWNCSLSAIQQDNDLLKTVNANAMRVSPLNMTLYWSSVFAGKLFSHHRLAAADALVISLFYDTKSKMGELWDERATALASDVNLCGKYDIYPPDGRVRRSTFYEFFFQPMSNTDYLVLTACYALTTFYLYTQLNRGGTVRSRTGLVMAIITQVLAASIMSSFTILACLKYPVTHIPREVFPFVVIVIGVENIVRLMNAIKDTPPEQSTNIRIATAVGEVGFLSSVAVVTDIAILTFVGHVSVPAVTEFCWFAGIALVLDFILHFSYFLAVLSVDIQRLELQDILEKEALSSPDSKWDRRAASPKSGLKGFVKKTPVSTRIAGSAIMICALIALNMHFFENETPWRTVKAFRESLQARKHFTETYALPTSMPLNQARTPISWLKLQDQLTGKELIRILKPGGHRLIAKVYDPLFVVLKGSNRLKAKKSFSDFINFLDLDALKDHLMPFILTVVAAAAGVTLLMNHLLSKELPDDMDGLVAEEGPLLTTQTLHEGHYLDVVMVVASPKGVVASVGLDRRIVVWNLRGKWGPTKDIISPACFEHLLWPVMGLALDNLGQWLAIVPKAGRVSLWQIKESTFYRSFSLDLHGETPSAFFFAPRQEDLACGPRLIVVRQNGWLSEVCVLTGQMYHHRICDGIIVSSSHGVSTHKLSLRIVTACRQGRLFVTSRQGEWFTEQLYVQTLAESCTKGNISPEPCTIIPLHVLGMVVSSRECNVDLVDLLSGIIVKSFQIGQFKASTLRAFHAKRRTCLYCGCPSVESFSIAYTERESGMFIMHTFAPTKGRSKYICLRAERDRREKKCTGFEQIEETMHWMENVEGWEPTSLNLVAGIRRIESHLDSENSDDHAYSSGIEKSSLCQRRKRGRSLVVSEEEDEWEAWTMSFDGVISRYPLADIPSDKALLVSHTGPVTRVGQRSIAVGFGNAIKVLLVGNERYDDEDDYDDIAAASHRRRFHRR</sequence>
<keyword evidence="9 18" id="KW-1133">Transmembrane helix</keyword>
<dbReference type="GO" id="GO:0045540">
    <property type="term" value="P:regulation of cholesterol biosynthetic process"/>
    <property type="evidence" value="ECO:0007669"/>
    <property type="project" value="TreeGrafter"/>
</dbReference>
<dbReference type="STRING" id="1051890.A0A3N4MIU5"/>
<dbReference type="GO" id="GO:0000139">
    <property type="term" value="C:Golgi membrane"/>
    <property type="evidence" value="ECO:0007669"/>
    <property type="project" value="UniProtKB-SubCell"/>
</dbReference>
<dbReference type="InParanoid" id="A0A3N4MIU5"/>
<evidence type="ECO:0000256" key="6">
    <source>
        <dbReference type="ARBA" id="ARBA00022692"/>
    </source>
</evidence>
<keyword evidence="10" id="KW-0333">Golgi apparatus</keyword>
<evidence type="ECO:0000256" key="4">
    <source>
        <dbReference type="ARBA" id="ARBA00019541"/>
    </source>
</evidence>
<feature type="domain" description="SSD" evidence="19">
    <location>
        <begin position="179"/>
        <end position="338"/>
    </location>
</feature>
<evidence type="ECO:0000256" key="13">
    <source>
        <dbReference type="ARBA" id="ARBA00023136"/>
    </source>
</evidence>
<keyword evidence="12" id="KW-0446">Lipid-binding</keyword>
<organism evidence="20 21">
    <name type="scientific">Terfezia boudieri ATCC MYA-4762</name>
    <dbReference type="NCBI Taxonomy" id="1051890"/>
    <lineage>
        <taxon>Eukaryota</taxon>
        <taxon>Fungi</taxon>
        <taxon>Dikarya</taxon>
        <taxon>Ascomycota</taxon>
        <taxon>Pezizomycotina</taxon>
        <taxon>Pezizomycetes</taxon>
        <taxon>Pezizales</taxon>
        <taxon>Pezizaceae</taxon>
        <taxon>Terfezia</taxon>
    </lineage>
</organism>
<feature type="transmembrane region" description="Helical" evidence="18">
    <location>
        <begin position="180"/>
        <end position="198"/>
    </location>
</feature>
<feature type="transmembrane region" description="Helical" evidence="18">
    <location>
        <begin position="385"/>
        <end position="403"/>
    </location>
</feature>
<comment type="subcellular location">
    <subcellularLocation>
        <location evidence="17">Cytoplasmic vesicle</location>
        <location evidence="17">COPII-coated vesicle membrane</location>
    </subcellularLocation>
    <subcellularLocation>
        <location evidence="1">Endoplasmic reticulum membrane</location>
        <topology evidence="1">Multi-pass membrane protein</topology>
    </subcellularLocation>
    <subcellularLocation>
        <location evidence="2">Golgi apparatus membrane</location>
        <topology evidence="2">Multi-pass membrane protein</topology>
    </subcellularLocation>
</comment>
<dbReference type="OrthoDB" id="1914839at2759"/>
<accession>A0A3N4MIU5</accession>
<dbReference type="GO" id="GO:0032933">
    <property type="term" value="P:SREBP signaling pathway"/>
    <property type="evidence" value="ECO:0007669"/>
    <property type="project" value="InterPro"/>
</dbReference>
<dbReference type="GO" id="GO:0032934">
    <property type="term" value="F:sterol binding"/>
    <property type="evidence" value="ECO:0007669"/>
    <property type="project" value="InterPro"/>
</dbReference>
<keyword evidence="8" id="KW-0256">Endoplasmic reticulum</keyword>
<evidence type="ECO:0000256" key="2">
    <source>
        <dbReference type="ARBA" id="ARBA00004653"/>
    </source>
</evidence>
<evidence type="ECO:0000256" key="1">
    <source>
        <dbReference type="ARBA" id="ARBA00004477"/>
    </source>
</evidence>
<evidence type="ECO:0000256" key="12">
    <source>
        <dbReference type="ARBA" id="ARBA00023121"/>
    </source>
</evidence>
<keyword evidence="7" id="KW-0677">Repeat</keyword>
<keyword evidence="16" id="KW-0968">Cytoplasmic vesicle</keyword>
<keyword evidence="21" id="KW-1185">Reference proteome</keyword>
<dbReference type="GO" id="GO:0032936">
    <property type="term" value="C:SREBP-SCAP complex"/>
    <property type="evidence" value="ECO:0007669"/>
    <property type="project" value="TreeGrafter"/>
</dbReference>
<dbReference type="InterPro" id="IPR019775">
    <property type="entry name" value="WD40_repeat_CS"/>
</dbReference>
<dbReference type="GO" id="GO:0012507">
    <property type="term" value="C:ER to Golgi transport vesicle membrane"/>
    <property type="evidence" value="ECO:0007669"/>
    <property type="project" value="UniProtKB-SubCell"/>
</dbReference>
<evidence type="ECO:0000256" key="7">
    <source>
        <dbReference type="ARBA" id="ARBA00022737"/>
    </source>
</evidence>
<dbReference type="GO" id="GO:0008202">
    <property type="term" value="P:steroid metabolic process"/>
    <property type="evidence" value="ECO:0007669"/>
    <property type="project" value="UniProtKB-KW"/>
</dbReference>
<protein>
    <recommendedName>
        <fullName evidence="4">Sterol regulatory element-binding protein cleavage-activating protein</fullName>
    </recommendedName>
</protein>
<evidence type="ECO:0000256" key="14">
    <source>
        <dbReference type="ARBA" id="ARBA00023180"/>
    </source>
</evidence>
<proteinExistence type="inferred from homology"/>
<dbReference type="InterPro" id="IPR053958">
    <property type="entry name" value="HMGCR/SNAP/NPC1-like_SSD"/>
</dbReference>
<evidence type="ECO:0000256" key="5">
    <source>
        <dbReference type="ARBA" id="ARBA00022574"/>
    </source>
</evidence>
<keyword evidence="11" id="KW-0443">Lipid metabolism</keyword>
<gene>
    <name evidence="20" type="ORF">L211DRAFT_887276</name>
</gene>
<evidence type="ECO:0000256" key="10">
    <source>
        <dbReference type="ARBA" id="ARBA00023034"/>
    </source>
</evidence>
<evidence type="ECO:0000256" key="17">
    <source>
        <dbReference type="ARBA" id="ARBA00049643"/>
    </source>
</evidence>
<feature type="transmembrane region" description="Helical" evidence="18">
    <location>
        <begin position="284"/>
        <end position="303"/>
    </location>
</feature>
<evidence type="ECO:0000313" key="20">
    <source>
        <dbReference type="EMBL" id="RPB28435.1"/>
    </source>
</evidence>
<dbReference type="InterPro" id="IPR036322">
    <property type="entry name" value="WD40_repeat_dom_sf"/>
</dbReference>
<dbReference type="InterPro" id="IPR030225">
    <property type="entry name" value="SCAP"/>
</dbReference>